<proteinExistence type="predicted"/>
<reference evidence="2" key="1">
    <citation type="submission" date="2018-02" db="EMBL/GenBank/DDBJ databases">
        <title>Rhizophora mucronata_Transcriptome.</title>
        <authorList>
            <person name="Meera S.P."/>
            <person name="Sreeshan A."/>
            <person name="Augustine A."/>
        </authorList>
    </citation>
    <scope>NUCLEOTIDE SEQUENCE</scope>
    <source>
        <tissue evidence="2">Leaf</tissue>
    </source>
</reference>
<keyword evidence="1 2" id="KW-0808">Transferase</keyword>
<dbReference type="GO" id="GO:0016740">
    <property type="term" value="F:transferase activity"/>
    <property type="evidence" value="ECO:0007669"/>
    <property type="project" value="UniProtKB-KW"/>
</dbReference>
<dbReference type="EMBL" id="GGEC01012062">
    <property type="protein sequence ID" value="MBW92545.1"/>
    <property type="molecule type" value="Transcribed_RNA"/>
</dbReference>
<dbReference type="Pfam" id="PF02458">
    <property type="entry name" value="Transferase"/>
    <property type="match status" value="1"/>
</dbReference>
<evidence type="ECO:0000313" key="2">
    <source>
        <dbReference type="EMBL" id="MBW92545.1"/>
    </source>
</evidence>
<sequence>MVSTRIISTSTIGAANHKHNEPTLKVELTPWDLQFLLVGPIQKGLLFLKPASSSYIQQLKASLSRTLDFFGPLAGRPATVEHGDGSKNNTSFYFDCNNAGALFVHAAADGVTVADITDPVYVPSSLVDSFFPLNGTKNTEGISIPSFAVQVTELENGIFIGCTMSHVVGDGTSFWHFLNSWSEICRGLADLSKPPVHKRCFLDGSDSPILIPGLTNKQELSKSFNPPPLKERIFHFTKTKIAQLKATANAEIGTNKISSLQALFSHLWRGVVRSRSLDPDQETQFWLLVGTRSRLNPPLPEGYFGNAVQPAAVTLKAKEMLDNGLGYTARQMNNTVACNTEEKSRNFFKDWIENPKLTTVGNLPANAFNYQQFAEV</sequence>
<dbReference type="PANTHER" id="PTHR31896">
    <property type="entry name" value="FAMILY REGULATORY PROTEIN, PUTATIVE (AFU_ORTHOLOGUE AFUA_3G14730)-RELATED"/>
    <property type="match status" value="1"/>
</dbReference>
<organism evidence="2">
    <name type="scientific">Rhizophora mucronata</name>
    <name type="common">Asiatic mangrove</name>
    <dbReference type="NCBI Taxonomy" id="61149"/>
    <lineage>
        <taxon>Eukaryota</taxon>
        <taxon>Viridiplantae</taxon>
        <taxon>Streptophyta</taxon>
        <taxon>Embryophyta</taxon>
        <taxon>Tracheophyta</taxon>
        <taxon>Spermatophyta</taxon>
        <taxon>Magnoliopsida</taxon>
        <taxon>eudicotyledons</taxon>
        <taxon>Gunneridae</taxon>
        <taxon>Pentapetalae</taxon>
        <taxon>rosids</taxon>
        <taxon>fabids</taxon>
        <taxon>Malpighiales</taxon>
        <taxon>Rhizophoraceae</taxon>
        <taxon>Rhizophora</taxon>
    </lineage>
</organism>
<dbReference type="PANTHER" id="PTHR31896:SF43">
    <property type="entry name" value="PROTEIN ENHANCED PSEUDOMONAS SUSCEPTIBILITY 1"/>
    <property type="match status" value="1"/>
</dbReference>
<accession>A0A2P2JGH3</accession>
<protein>
    <submittedName>
        <fullName evidence="2">Putative acetyltransferase At3g50280-like</fullName>
    </submittedName>
</protein>
<dbReference type="Gene3D" id="3.30.559.10">
    <property type="entry name" value="Chloramphenicol acetyltransferase-like domain"/>
    <property type="match status" value="2"/>
</dbReference>
<dbReference type="InterPro" id="IPR023213">
    <property type="entry name" value="CAT-like_dom_sf"/>
</dbReference>
<evidence type="ECO:0000256" key="1">
    <source>
        <dbReference type="ARBA" id="ARBA00022679"/>
    </source>
</evidence>
<name>A0A2P2JGH3_RHIMU</name>
<dbReference type="InterPro" id="IPR051283">
    <property type="entry name" value="Sec_Metabolite_Acyltrans"/>
</dbReference>
<dbReference type="AlphaFoldDB" id="A0A2P2JGH3"/>